<reference evidence="2 3" key="1">
    <citation type="journal article" date="2016" name="Nat. Commun.">
        <title>Thousands of microbial genomes shed light on interconnected biogeochemical processes in an aquifer system.</title>
        <authorList>
            <person name="Anantharaman K."/>
            <person name="Brown C.T."/>
            <person name="Hug L.A."/>
            <person name="Sharon I."/>
            <person name="Castelle C.J."/>
            <person name="Probst A.J."/>
            <person name="Thomas B.C."/>
            <person name="Singh A."/>
            <person name="Wilkins M.J."/>
            <person name="Karaoz U."/>
            <person name="Brodie E.L."/>
            <person name="Williams K.H."/>
            <person name="Hubbard S.S."/>
            <person name="Banfield J.F."/>
        </authorList>
    </citation>
    <scope>NUCLEOTIDE SEQUENCE [LARGE SCALE GENOMIC DNA]</scope>
</reference>
<keyword evidence="1" id="KW-0812">Transmembrane</keyword>
<name>A0A1G1VDW2_9BACT</name>
<evidence type="ECO:0000313" key="3">
    <source>
        <dbReference type="Proteomes" id="UP000178659"/>
    </source>
</evidence>
<keyword evidence="1" id="KW-0472">Membrane</keyword>
<feature type="transmembrane region" description="Helical" evidence="1">
    <location>
        <begin position="21"/>
        <end position="44"/>
    </location>
</feature>
<proteinExistence type="predicted"/>
<feature type="transmembrane region" description="Helical" evidence="1">
    <location>
        <begin position="77"/>
        <end position="94"/>
    </location>
</feature>
<gene>
    <name evidence="2" type="ORF">A3A77_04420</name>
</gene>
<protein>
    <submittedName>
        <fullName evidence="2">Uncharacterized protein</fullName>
    </submittedName>
</protein>
<accession>A0A1G1VDW2</accession>
<comment type="caution">
    <text evidence="2">The sequence shown here is derived from an EMBL/GenBank/DDBJ whole genome shotgun (WGS) entry which is preliminary data.</text>
</comment>
<sequence length="130" mass="14971">MKKETDTNCLINFKKKTRKWIKAHQIGFGLFNVLIMLMILLRSAGYFEPYMTISINLIFIVALLSAIFLLEMRDRGAFGVALVFWFIAGILRVFKIDVWAERAALYTFEALFVGVLLLILETIFKKNAEA</sequence>
<evidence type="ECO:0000313" key="2">
    <source>
        <dbReference type="EMBL" id="OGY13604.1"/>
    </source>
</evidence>
<evidence type="ECO:0000256" key="1">
    <source>
        <dbReference type="SAM" id="Phobius"/>
    </source>
</evidence>
<keyword evidence="1" id="KW-1133">Transmembrane helix</keyword>
<feature type="transmembrane region" description="Helical" evidence="1">
    <location>
        <begin position="50"/>
        <end position="70"/>
    </location>
</feature>
<feature type="transmembrane region" description="Helical" evidence="1">
    <location>
        <begin position="106"/>
        <end position="124"/>
    </location>
</feature>
<dbReference type="EMBL" id="MHCC01000013">
    <property type="protein sequence ID" value="OGY13604.1"/>
    <property type="molecule type" value="Genomic_DNA"/>
</dbReference>
<dbReference type="AlphaFoldDB" id="A0A1G1VDW2"/>
<dbReference type="Proteomes" id="UP000178659">
    <property type="component" value="Unassembled WGS sequence"/>
</dbReference>
<organism evidence="2 3">
    <name type="scientific">Candidatus Blackburnbacteria bacterium RIFCSPLOWO2_01_FULL_40_20</name>
    <dbReference type="NCBI Taxonomy" id="1797519"/>
    <lineage>
        <taxon>Bacteria</taxon>
        <taxon>Candidatus Blackburniibacteriota</taxon>
    </lineage>
</organism>